<gene>
    <name evidence="12" type="ORF">FC70_GL000615</name>
</gene>
<keyword evidence="5 10" id="KW-0547">Nucleotide-binding</keyword>
<evidence type="ECO:0000256" key="5">
    <source>
        <dbReference type="ARBA" id="ARBA00022741"/>
    </source>
</evidence>
<dbReference type="GO" id="GO:0046872">
    <property type="term" value="F:metal ion binding"/>
    <property type="evidence" value="ECO:0007669"/>
    <property type="project" value="UniProtKB-KW"/>
</dbReference>
<comment type="caution">
    <text evidence="12">The sequence shown here is derived from an EMBL/GenBank/DDBJ whole genome shotgun (WGS) entry which is preliminary data.</text>
</comment>
<evidence type="ECO:0000256" key="8">
    <source>
        <dbReference type="ARBA" id="ARBA00030592"/>
    </source>
</evidence>
<dbReference type="AlphaFoldDB" id="A0A0R1RH26"/>
<dbReference type="NCBIfam" id="TIGR01499">
    <property type="entry name" value="folC"/>
    <property type="match status" value="1"/>
</dbReference>
<dbReference type="Proteomes" id="UP000051697">
    <property type="component" value="Unassembled WGS sequence"/>
</dbReference>
<dbReference type="STRING" id="1423778.FC70_GL000615"/>
<dbReference type="GO" id="GO:0004326">
    <property type="term" value="F:tetrahydrofolylpolyglutamate synthase activity"/>
    <property type="evidence" value="ECO:0007669"/>
    <property type="project" value="UniProtKB-EC"/>
</dbReference>
<evidence type="ECO:0000256" key="3">
    <source>
        <dbReference type="ARBA" id="ARBA00022598"/>
    </source>
</evidence>
<keyword evidence="6 10" id="KW-0067">ATP-binding</keyword>
<sequence>MLTYQELIQQMNQSMLAAEPDRVGLLCDVLDQLDHPEKQYQIMHIVGTNGKGSTGTLIGNLLINTGEKVGHFASPAIHNDREQIQLQNKMISETDFVSTYEKIIGKLTADFKMNQLSIFEWFVIIMLQYFADQGVSWAIIEAGLGGKYDATNAISAPIITIVTHVDLDHTMILGNTIKKIAYNKSDVIKPNTTVFLAPRQSQDTKNVVEQRIVERHAQSLIDTEYVDIKIDSETTNGFDLEISSHELRQTKVHLGMLGEFQLDNLKTVISLYDWLIQDGYVSNNNLIGDILKLTLSQTKIAGRMQIIQQQPTVILDAAHNPDSTKRLIESLKRIYPNQKLKFVLGFLQDKNYLEMAHLYEAVADEIVVVTPDNLQRAIPAVELHEVITNSKVVDNAQIGLSQLLTRSNLDDVIIVTGSFYTIKEVEIE</sequence>
<keyword evidence="3 10" id="KW-0436">Ligase</keyword>
<dbReference type="PANTHER" id="PTHR11136">
    <property type="entry name" value="FOLYLPOLYGLUTAMATE SYNTHASE-RELATED"/>
    <property type="match status" value="1"/>
</dbReference>
<dbReference type="InterPro" id="IPR001645">
    <property type="entry name" value="Folylpolyglutamate_synth"/>
</dbReference>
<evidence type="ECO:0000256" key="1">
    <source>
        <dbReference type="ARBA" id="ARBA00008276"/>
    </source>
</evidence>
<evidence type="ECO:0000256" key="4">
    <source>
        <dbReference type="ARBA" id="ARBA00022723"/>
    </source>
</evidence>
<dbReference type="EC" id="6.3.2.17" evidence="2"/>
<keyword evidence="4" id="KW-0479">Metal-binding</keyword>
<dbReference type="EMBL" id="AZFE01000030">
    <property type="protein sequence ID" value="KRL56028.1"/>
    <property type="molecule type" value="Genomic_DNA"/>
</dbReference>
<dbReference type="Gene3D" id="3.90.190.20">
    <property type="entry name" value="Mur ligase, C-terminal domain"/>
    <property type="match status" value="1"/>
</dbReference>
<evidence type="ECO:0000313" key="12">
    <source>
        <dbReference type="EMBL" id="KRL56028.1"/>
    </source>
</evidence>
<dbReference type="KEGG" id="lol:LACOL_0681"/>
<dbReference type="OrthoDB" id="9809356at2"/>
<evidence type="ECO:0000259" key="11">
    <source>
        <dbReference type="Pfam" id="PF02875"/>
    </source>
</evidence>
<dbReference type="PIRSF" id="PIRSF001563">
    <property type="entry name" value="Folylpolyglu_synth"/>
    <property type="match status" value="1"/>
</dbReference>
<evidence type="ECO:0000256" key="6">
    <source>
        <dbReference type="ARBA" id="ARBA00022840"/>
    </source>
</evidence>
<dbReference type="SUPFAM" id="SSF53244">
    <property type="entry name" value="MurD-like peptide ligases, peptide-binding domain"/>
    <property type="match status" value="1"/>
</dbReference>
<keyword evidence="13" id="KW-1185">Reference proteome</keyword>
<dbReference type="GO" id="GO:0005524">
    <property type="term" value="F:ATP binding"/>
    <property type="evidence" value="ECO:0007669"/>
    <property type="project" value="UniProtKB-KW"/>
</dbReference>
<comment type="similarity">
    <text evidence="1 10">Belongs to the folylpolyglutamate synthase family.</text>
</comment>
<dbReference type="GO" id="GO:0005737">
    <property type="term" value="C:cytoplasm"/>
    <property type="evidence" value="ECO:0007669"/>
    <property type="project" value="TreeGrafter"/>
</dbReference>
<dbReference type="Gene3D" id="3.40.1190.10">
    <property type="entry name" value="Mur-like, catalytic domain"/>
    <property type="match status" value="1"/>
</dbReference>
<dbReference type="InterPro" id="IPR036565">
    <property type="entry name" value="Mur-like_cat_sf"/>
</dbReference>
<protein>
    <recommendedName>
        <fullName evidence="2">tetrahydrofolate synthase</fullName>
        <ecNumber evidence="2">6.3.2.17</ecNumber>
    </recommendedName>
    <alternativeName>
        <fullName evidence="8">Tetrahydrofolylpolyglutamate synthase</fullName>
    </alternativeName>
</protein>
<reference evidence="12 13" key="1">
    <citation type="journal article" date="2015" name="Genome Announc.">
        <title>Expanding the biotechnology potential of lactobacilli through comparative genomics of 213 strains and associated genera.</title>
        <authorList>
            <person name="Sun Z."/>
            <person name="Harris H.M."/>
            <person name="McCann A."/>
            <person name="Guo C."/>
            <person name="Argimon S."/>
            <person name="Zhang W."/>
            <person name="Yang X."/>
            <person name="Jeffery I.B."/>
            <person name="Cooney J.C."/>
            <person name="Kagawa T.F."/>
            <person name="Liu W."/>
            <person name="Song Y."/>
            <person name="Salvetti E."/>
            <person name="Wrobel A."/>
            <person name="Rasinkangas P."/>
            <person name="Parkhill J."/>
            <person name="Rea M.C."/>
            <person name="O'Sullivan O."/>
            <person name="Ritari J."/>
            <person name="Douillard F.P."/>
            <person name="Paul Ross R."/>
            <person name="Yang R."/>
            <person name="Briner A.E."/>
            <person name="Felis G.E."/>
            <person name="de Vos W.M."/>
            <person name="Barrangou R."/>
            <person name="Klaenhammer T.R."/>
            <person name="Caufield P.W."/>
            <person name="Cui Y."/>
            <person name="Zhang H."/>
            <person name="O'Toole P.W."/>
        </authorList>
    </citation>
    <scope>NUCLEOTIDE SEQUENCE [LARGE SCALE GENOMIC DNA]</scope>
    <source>
        <strain evidence="12 13">DSM 15707</strain>
    </source>
</reference>
<dbReference type="PATRIC" id="fig|1423778.4.peg.642"/>
<comment type="catalytic activity">
    <reaction evidence="9">
        <text>(6S)-5,6,7,8-tetrahydrofolyl-(gamma-L-Glu)(n) + L-glutamate + ATP = (6S)-5,6,7,8-tetrahydrofolyl-(gamma-L-Glu)(n+1) + ADP + phosphate + H(+)</text>
        <dbReference type="Rhea" id="RHEA:10580"/>
        <dbReference type="Rhea" id="RHEA-COMP:14738"/>
        <dbReference type="Rhea" id="RHEA-COMP:14740"/>
        <dbReference type="ChEBI" id="CHEBI:15378"/>
        <dbReference type="ChEBI" id="CHEBI:29985"/>
        <dbReference type="ChEBI" id="CHEBI:30616"/>
        <dbReference type="ChEBI" id="CHEBI:43474"/>
        <dbReference type="ChEBI" id="CHEBI:141005"/>
        <dbReference type="ChEBI" id="CHEBI:456216"/>
        <dbReference type="EC" id="6.3.2.17"/>
    </reaction>
</comment>
<evidence type="ECO:0000313" key="13">
    <source>
        <dbReference type="Proteomes" id="UP000051697"/>
    </source>
</evidence>
<dbReference type="GO" id="GO:0008841">
    <property type="term" value="F:dihydrofolate synthase activity"/>
    <property type="evidence" value="ECO:0007669"/>
    <property type="project" value="TreeGrafter"/>
</dbReference>
<evidence type="ECO:0000256" key="10">
    <source>
        <dbReference type="PIRNR" id="PIRNR001563"/>
    </source>
</evidence>
<dbReference type="PANTHER" id="PTHR11136:SF0">
    <property type="entry name" value="DIHYDROFOLATE SYNTHETASE-RELATED"/>
    <property type="match status" value="1"/>
</dbReference>
<proteinExistence type="inferred from homology"/>
<evidence type="ECO:0000256" key="9">
    <source>
        <dbReference type="ARBA" id="ARBA00047493"/>
    </source>
</evidence>
<dbReference type="SUPFAM" id="SSF53623">
    <property type="entry name" value="MurD-like peptide ligases, catalytic domain"/>
    <property type="match status" value="1"/>
</dbReference>
<name>A0A0R1RH26_9LACO</name>
<dbReference type="Pfam" id="PF02875">
    <property type="entry name" value="Mur_ligase_C"/>
    <property type="match status" value="1"/>
</dbReference>
<dbReference type="InterPro" id="IPR004101">
    <property type="entry name" value="Mur_ligase_C"/>
</dbReference>
<dbReference type="InterPro" id="IPR036615">
    <property type="entry name" value="Mur_ligase_C_dom_sf"/>
</dbReference>
<dbReference type="RefSeq" id="WP_057889587.1">
    <property type="nucleotide sequence ID" value="NZ_AZFE01000030.1"/>
</dbReference>
<evidence type="ECO:0000256" key="2">
    <source>
        <dbReference type="ARBA" id="ARBA00013025"/>
    </source>
</evidence>
<keyword evidence="7" id="KW-0460">Magnesium</keyword>
<accession>A0A0R1RH26</accession>
<organism evidence="12 13">
    <name type="scientific">Paucilactobacillus oligofermentans DSM 15707 = LMG 22743</name>
    <dbReference type="NCBI Taxonomy" id="1423778"/>
    <lineage>
        <taxon>Bacteria</taxon>
        <taxon>Bacillati</taxon>
        <taxon>Bacillota</taxon>
        <taxon>Bacilli</taxon>
        <taxon>Lactobacillales</taxon>
        <taxon>Lactobacillaceae</taxon>
        <taxon>Paucilactobacillus</taxon>
    </lineage>
</organism>
<feature type="domain" description="Mur ligase C-terminal" evidence="11">
    <location>
        <begin position="302"/>
        <end position="419"/>
    </location>
</feature>
<evidence type="ECO:0000256" key="7">
    <source>
        <dbReference type="ARBA" id="ARBA00022842"/>
    </source>
</evidence>